<evidence type="ECO:0000259" key="6">
    <source>
        <dbReference type="PROSITE" id="PS50262"/>
    </source>
</evidence>
<dbReference type="InterPro" id="IPR017452">
    <property type="entry name" value="GPCR_Rhodpsn_7TM"/>
</dbReference>
<comment type="subcellular location">
    <subcellularLocation>
        <location evidence="1">Membrane</location>
    </subcellularLocation>
</comment>
<feature type="transmembrane region" description="Helical" evidence="5">
    <location>
        <begin position="28"/>
        <end position="53"/>
    </location>
</feature>
<evidence type="ECO:0000256" key="5">
    <source>
        <dbReference type="SAM" id="Phobius"/>
    </source>
</evidence>
<comment type="caution">
    <text evidence="7">The sequence shown here is derived from an EMBL/GenBank/DDBJ whole genome shotgun (WGS) entry which is preliminary data.</text>
</comment>
<keyword evidence="8" id="KW-1185">Reference proteome</keyword>
<dbReference type="Proteomes" id="UP001558652">
    <property type="component" value="Unassembled WGS sequence"/>
</dbReference>
<evidence type="ECO:0000313" key="8">
    <source>
        <dbReference type="Proteomes" id="UP001558652"/>
    </source>
</evidence>
<keyword evidence="2 5" id="KW-0812">Transmembrane</keyword>
<keyword evidence="3 5" id="KW-1133">Transmembrane helix</keyword>
<evidence type="ECO:0000256" key="1">
    <source>
        <dbReference type="ARBA" id="ARBA00004370"/>
    </source>
</evidence>
<dbReference type="GO" id="GO:0016020">
    <property type="term" value="C:membrane"/>
    <property type="evidence" value="ECO:0007669"/>
    <property type="project" value="UniProtKB-SubCell"/>
</dbReference>
<dbReference type="EMBL" id="JBFDAA010000009">
    <property type="protein sequence ID" value="KAL1129110.1"/>
    <property type="molecule type" value="Genomic_DNA"/>
</dbReference>
<proteinExistence type="predicted"/>
<evidence type="ECO:0000313" key="7">
    <source>
        <dbReference type="EMBL" id="KAL1129110.1"/>
    </source>
</evidence>
<reference evidence="7 8" key="1">
    <citation type="submission" date="2024-07" db="EMBL/GenBank/DDBJ databases">
        <title>Chromosome-level genome assembly of the water stick insect Ranatra chinensis (Heteroptera: Nepidae).</title>
        <authorList>
            <person name="Liu X."/>
        </authorList>
    </citation>
    <scope>NUCLEOTIDE SEQUENCE [LARGE SCALE GENOMIC DNA]</scope>
    <source>
        <strain evidence="7">Cailab_2021Rc</strain>
        <tissue evidence="7">Muscle</tissue>
    </source>
</reference>
<feature type="transmembrane region" description="Helical" evidence="5">
    <location>
        <begin position="59"/>
        <end position="81"/>
    </location>
</feature>
<evidence type="ECO:0000256" key="3">
    <source>
        <dbReference type="ARBA" id="ARBA00022989"/>
    </source>
</evidence>
<dbReference type="PANTHER" id="PTHR24372:SF77">
    <property type="entry name" value="G-PROTEIN COUPLED RECEPTORS FAMILY 1 PROFILE DOMAIN-CONTAINING PROTEIN"/>
    <property type="match status" value="1"/>
</dbReference>
<gene>
    <name evidence="7" type="ORF">AAG570_013641</name>
</gene>
<feature type="domain" description="G-protein coupled receptors family 1 profile" evidence="6">
    <location>
        <begin position="1"/>
        <end position="79"/>
    </location>
</feature>
<accession>A0ABD0YCS7</accession>
<dbReference type="PROSITE" id="PS50262">
    <property type="entry name" value="G_PROTEIN_RECEP_F1_2"/>
    <property type="match status" value="1"/>
</dbReference>
<evidence type="ECO:0000256" key="2">
    <source>
        <dbReference type="ARBA" id="ARBA00022692"/>
    </source>
</evidence>
<dbReference type="PANTHER" id="PTHR24372">
    <property type="entry name" value="GLYCOPROTEIN HORMONE RECEPTOR"/>
    <property type="match status" value="1"/>
</dbReference>
<sequence length="130" mass="14204">MFVVARMTHHAVVNKASKSSDSIMAWRMTLLVATDAACWVPIILLGFLSLAGFTVSPQIFAWVAVFVLPLNAALNPVLYTLSTAPFLVPARSGLSSIRRSCHLSLNSTPRDNPHQQINAITSPFNYMVGY</sequence>
<name>A0ABD0YCS7_9HEMI</name>
<protein>
    <recommendedName>
        <fullName evidence="6">G-protein coupled receptors family 1 profile domain-containing protein</fullName>
    </recommendedName>
</protein>
<dbReference type="SUPFAM" id="SSF81321">
    <property type="entry name" value="Family A G protein-coupled receptor-like"/>
    <property type="match status" value="1"/>
</dbReference>
<organism evidence="7 8">
    <name type="scientific">Ranatra chinensis</name>
    <dbReference type="NCBI Taxonomy" id="642074"/>
    <lineage>
        <taxon>Eukaryota</taxon>
        <taxon>Metazoa</taxon>
        <taxon>Ecdysozoa</taxon>
        <taxon>Arthropoda</taxon>
        <taxon>Hexapoda</taxon>
        <taxon>Insecta</taxon>
        <taxon>Pterygota</taxon>
        <taxon>Neoptera</taxon>
        <taxon>Paraneoptera</taxon>
        <taxon>Hemiptera</taxon>
        <taxon>Heteroptera</taxon>
        <taxon>Panheteroptera</taxon>
        <taxon>Nepomorpha</taxon>
        <taxon>Nepidae</taxon>
        <taxon>Ranatrinae</taxon>
        <taxon>Ranatra</taxon>
    </lineage>
</organism>
<evidence type="ECO:0000256" key="4">
    <source>
        <dbReference type="ARBA" id="ARBA00023136"/>
    </source>
</evidence>
<dbReference type="AlphaFoldDB" id="A0ABD0YCS7"/>
<dbReference type="Gene3D" id="1.20.1070.10">
    <property type="entry name" value="Rhodopsin 7-helix transmembrane proteins"/>
    <property type="match status" value="1"/>
</dbReference>
<keyword evidence="4 5" id="KW-0472">Membrane</keyword>